<dbReference type="EMBL" id="VWSH01000004">
    <property type="protein sequence ID" value="KAA5532687.1"/>
    <property type="molecule type" value="Genomic_DNA"/>
</dbReference>
<protein>
    <submittedName>
        <fullName evidence="2">Uncharacterized protein</fullName>
    </submittedName>
</protein>
<comment type="caution">
    <text evidence="2">The sequence shown here is derived from an EMBL/GenBank/DDBJ whole genome shotgun (WGS) entry which is preliminary data.</text>
</comment>
<dbReference type="RefSeq" id="WP_150034278.1">
    <property type="nucleotide sequence ID" value="NZ_VWSH01000004.1"/>
</dbReference>
<evidence type="ECO:0000313" key="3">
    <source>
        <dbReference type="Proteomes" id="UP000323632"/>
    </source>
</evidence>
<sequence length="247" mass="27450">MSRKKLTVTLGNNSKVVASVAEALGLKETKRPYKIVSASINDGFCNYGFEVTEGVGLGDQHPNVKGAGLYKNDLGEAFGKLHVHFACIDDVFKHSNTEIDDIDKFHIHELTSLYHVTSIKIVGAEENETVVITGSKHISCTGGRTGFSTPRIPFDELSSYQWHNELRALINLIREEVSLYKEGKYTLPDSEDEELSHKEKGKHIKQRTILDQIKETEGENSDTGTDDESDETEGLDPADIDLESNRV</sequence>
<feature type="region of interest" description="Disordered" evidence="1">
    <location>
        <begin position="189"/>
        <end position="247"/>
    </location>
</feature>
<keyword evidence="3" id="KW-1185">Reference proteome</keyword>
<organism evidence="2 3">
    <name type="scientific">Taibaiella lutea</name>
    <dbReference type="NCBI Taxonomy" id="2608001"/>
    <lineage>
        <taxon>Bacteria</taxon>
        <taxon>Pseudomonadati</taxon>
        <taxon>Bacteroidota</taxon>
        <taxon>Chitinophagia</taxon>
        <taxon>Chitinophagales</taxon>
        <taxon>Chitinophagaceae</taxon>
        <taxon>Taibaiella</taxon>
    </lineage>
</organism>
<gene>
    <name evidence="2" type="ORF">F0919_18070</name>
</gene>
<feature type="compositionally biased region" description="Acidic residues" evidence="1">
    <location>
        <begin position="218"/>
        <end position="247"/>
    </location>
</feature>
<proteinExistence type="predicted"/>
<evidence type="ECO:0000313" key="2">
    <source>
        <dbReference type="EMBL" id="KAA5532687.1"/>
    </source>
</evidence>
<dbReference type="AlphaFoldDB" id="A0A5M6CC26"/>
<dbReference type="Proteomes" id="UP000323632">
    <property type="component" value="Unassembled WGS sequence"/>
</dbReference>
<accession>A0A5M6CC26</accession>
<name>A0A5M6CC26_9BACT</name>
<evidence type="ECO:0000256" key="1">
    <source>
        <dbReference type="SAM" id="MobiDB-lite"/>
    </source>
</evidence>
<reference evidence="2 3" key="1">
    <citation type="submission" date="2019-09" db="EMBL/GenBank/DDBJ databases">
        <title>Genome sequence and assembly of Taibaiella sp.</title>
        <authorList>
            <person name="Chhetri G."/>
        </authorList>
    </citation>
    <scope>NUCLEOTIDE SEQUENCE [LARGE SCALE GENOMIC DNA]</scope>
    <source>
        <strain evidence="2 3">KVB11</strain>
    </source>
</reference>